<feature type="region of interest" description="Disordered" evidence="2">
    <location>
        <begin position="366"/>
        <end position="388"/>
    </location>
</feature>
<name>A0A8J8SXP9_HALGN</name>
<evidence type="ECO:0000256" key="2">
    <source>
        <dbReference type="SAM" id="MobiDB-lite"/>
    </source>
</evidence>
<dbReference type="Proteomes" id="UP000785679">
    <property type="component" value="Unassembled WGS sequence"/>
</dbReference>
<dbReference type="EMBL" id="RRYP01017349">
    <property type="protein sequence ID" value="TNV74166.1"/>
    <property type="molecule type" value="Genomic_DNA"/>
</dbReference>
<evidence type="ECO:0000313" key="3">
    <source>
        <dbReference type="EMBL" id="TNV74166.1"/>
    </source>
</evidence>
<protein>
    <submittedName>
        <fullName evidence="3">Uncharacterized protein</fullName>
    </submittedName>
</protein>
<feature type="region of interest" description="Disordered" evidence="2">
    <location>
        <begin position="583"/>
        <end position="605"/>
    </location>
</feature>
<feature type="region of interest" description="Disordered" evidence="2">
    <location>
        <begin position="821"/>
        <end position="848"/>
    </location>
</feature>
<feature type="compositionally biased region" description="Polar residues" evidence="2">
    <location>
        <begin position="86"/>
        <end position="114"/>
    </location>
</feature>
<feature type="compositionally biased region" description="Polar residues" evidence="2">
    <location>
        <begin position="310"/>
        <end position="325"/>
    </location>
</feature>
<feature type="region of interest" description="Disordered" evidence="2">
    <location>
        <begin position="481"/>
        <end position="504"/>
    </location>
</feature>
<feature type="compositionally biased region" description="Polar residues" evidence="2">
    <location>
        <begin position="823"/>
        <end position="848"/>
    </location>
</feature>
<organism evidence="3 4">
    <name type="scientific">Halteria grandinella</name>
    <dbReference type="NCBI Taxonomy" id="5974"/>
    <lineage>
        <taxon>Eukaryota</taxon>
        <taxon>Sar</taxon>
        <taxon>Alveolata</taxon>
        <taxon>Ciliophora</taxon>
        <taxon>Intramacronucleata</taxon>
        <taxon>Spirotrichea</taxon>
        <taxon>Stichotrichia</taxon>
        <taxon>Sporadotrichida</taxon>
        <taxon>Halteriidae</taxon>
        <taxon>Halteria</taxon>
    </lineage>
</organism>
<feature type="region of interest" description="Disordered" evidence="2">
    <location>
        <begin position="70"/>
        <end position="118"/>
    </location>
</feature>
<keyword evidence="4" id="KW-1185">Reference proteome</keyword>
<comment type="caution">
    <text evidence="3">The sequence shown here is derived from an EMBL/GenBank/DDBJ whole genome shotgun (WGS) entry which is preliminary data.</text>
</comment>
<feature type="region of interest" description="Disordered" evidence="2">
    <location>
        <begin position="715"/>
        <end position="757"/>
    </location>
</feature>
<dbReference type="AlphaFoldDB" id="A0A8J8SXP9"/>
<evidence type="ECO:0000313" key="4">
    <source>
        <dbReference type="Proteomes" id="UP000785679"/>
    </source>
</evidence>
<sequence length="973" mass="107509">MQFNDEEEQEEKMRLIQVNPSVVIDYVKSTIDIMMSLKVEDDVAEYQLKHQNGPKKNKRHHKQQDINSVGHAANPLDDEEDDLHYINSSRGGHQAPLINSSMRSQTSSLITSSREGPPREYEEIIQTLEGDVRKHIRIEQQLKLHIETVEGRLDELEADNERLNVECQRLDQEKAEVEWQGKAQKDLLEREVQGLREEANDSESKHKLELHSLMERCQLEKQALEMKLSETQAQLVEAKEQLTSHKHQTLNPTGGTIEHGVCKVCRGAIAGIISPMSKSVGRDESRKKSRQKAAGGAGRDYYGTDHSLDGTASNSGGHNRAGGTSTSINQKIILKRNNVISQQACTCNCHLCQQVHETTLGSFLNNRSSSSKSHIATSGGAKSATNSNNHYKVMQMQFLDKQLPTNHMQQQNLIDYPSGKAIMASSDQRQSSQSQQKRPLTDNLNVSSFVSGNYLQTSDTPDKKYAPNSLMAALNISMNSAQNKKRKTHLSQHPQNSIPSSQLSGGQQQPQFCCCQSAAFNNGNVSTSKLHQHQFMRNNLLNGGEENPYNAASQGEIQGGIFEQSSNTSLNHQQQESLILKNQKKNQHRSQGAAGFGAKQGPNNFSGEQLDYLNAFYSGAPGQNQKNSMIVNPGVQGGSFLAQINPDQLIDPQNLGGGMESSRESSSDSIINSHRRSRSQNVGGGNTKQHQSKSERKSANQQISQMNQRLMVQMIQQQNKESASRQQKVGRDTTPMKSGGYPSASNKMSAKQQQSNANAAVILSTEERKKLFNTFMKEMNQSLGLSNSSAPQQYQIANKKGKKQLGLGGPQMTESIKYARGLSNPSSRPRSQLGATQTQTGNLIMGSSQNTNNYASLMATSSTNQQPVIASQQPIKYKFVNHPIAGGPLGQQPQQQQSRNSQINKIKDFFVHNTYSSALNSSGMMMLPTNNNNLPTTTSSFIQSTAAKQQVKKELIANIVGVQQQQFSPLRKK</sequence>
<evidence type="ECO:0000256" key="1">
    <source>
        <dbReference type="SAM" id="Coils"/>
    </source>
</evidence>
<feature type="compositionally biased region" description="Low complexity" evidence="2">
    <location>
        <begin position="425"/>
        <end position="436"/>
    </location>
</feature>
<feature type="region of interest" description="Disordered" evidence="2">
    <location>
        <begin position="648"/>
        <end position="703"/>
    </location>
</feature>
<feature type="coiled-coil region" evidence="1">
    <location>
        <begin position="139"/>
        <end position="248"/>
    </location>
</feature>
<proteinExistence type="predicted"/>
<dbReference type="OrthoDB" id="307406at2759"/>
<reference evidence="3" key="1">
    <citation type="submission" date="2019-06" db="EMBL/GenBank/DDBJ databases">
        <authorList>
            <person name="Zheng W."/>
        </authorList>
    </citation>
    <scope>NUCLEOTIDE SEQUENCE</scope>
    <source>
        <strain evidence="3">QDHG01</strain>
    </source>
</reference>
<gene>
    <name evidence="3" type="ORF">FGO68_gene5088</name>
</gene>
<accession>A0A8J8SXP9</accession>
<feature type="region of interest" description="Disordered" evidence="2">
    <location>
        <begin position="423"/>
        <end position="445"/>
    </location>
</feature>
<feature type="region of interest" description="Disordered" evidence="2">
    <location>
        <begin position="276"/>
        <end position="325"/>
    </location>
</feature>
<feature type="compositionally biased region" description="Polar residues" evidence="2">
    <location>
        <begin position="715"/>
        <end position="727"/>
    </location>
</feature>
<keyword evidence="1" id="KW-0175">Coiled coil</keyword>